<reference evidence="1 2" key="1">
    <citation type="submission" date="2020-07" db="EMBL/GenBank/DDBJ databases">
        <title>Genomic Encyclopedia of Archaeal and Bacterial Type Strains, Phase II (KMG-II): from individual species to whole genera.</title>
        <authorList>
            <person name="Goeker M."/>
        </authorList>
    </citation>
    <scope>NUCLEOTIDE SEQUENCE [LARGE SCALE GENOMIC DNA]</scope>
    <source>
        <strain evidence="1 2">DSM 21226</strain>
    </source>
</reference>
<organism evidence="1 2">
    <name type="scientific">Sphaerotilus montanus</name>
    <dbReference type="NCBI Taxonomy" id="522889"/>
    <lineage>
        <taxon>Bacteria</taxon>
        <taxon>Pseudomonadati</taxon>
        <taxon>Pseudomonadota</taxon>
        <taxon>Betaproteobacteria</taxon>
        <taxon>Burkholderiales</taxon>
        <taxon>Sphaerotilaceae</taxon>
        <taxon>Sphaerotilus</taxon>
    </lineage>
</organism>
<gene>
    <name evidence="1" type="ORF">BDD16_004575</name>
</gene>
<comment type="caution">
    <text evidence="1">The sequence shown here is derived from an EMBL/GenBank/DDBJ whole genome shotgun (WGS) entry which is preliminary data.</text>
</comment>
<dbReference type="AlphaFoldDB" id="A0A7Y9R4P2"/>
<dbReference type="InterPro" id="IPR027417">
    <property type="entry name" value="P-loop_NTPase"/>
</dbReference>
<keyword evidence="2" id="KW-1185">Reference proteome</keyword>
<name>A0A7Y9R4P2_9BURK</name>
<dbReference type="RefSeq" id="WP_179636397.1">
    <property type="nucleotide sequence ID" value="NZ_JACCFH010000002.1"/>
</dbReference>
<evidence type="ECO:0000313" key="2">
    <source>
        <dbReference type="Proteomes" id="UP000518288"/>
    </source>
</evidence>
<protein>
    <submittedName>
        <fullName evidence="1">Uncharacterized protein</fullName>
    </submittedName>
</protein>
<accession>A0A7Y9R4P2</accession>
<evidence type="ECO:0000313" key="1">
    <source>
        <dbReference type="EMBL" id="NYG35513.1"/>
    </source>
</evidence>
<dbReference type="EMBL" id="JACCFH010000002">
    <property type="protein sequence ID" value="NYG35513.1"/>
    <property type="molecule type" value="Genomic_DNA"/>
</dbReference>
<sequence length="567" mass="63197">MTKNEDLGPRENPWLTQLLSAYPGAPHGNKETRGLDSDFAVQTYVRTRLDDVLRDAILSGGVRLVILFGNAGDGKTAFLQNLARSLGRTEVHSAEQIWQMTLPDGRCLQANQDGSAAWRGQRADDLLDPLLKPLQNGDMPPDAVRIVAINSGKLLEWLERQDSLSRIGQQLKRMLMDEGTTLDERVRLIDLNQRSLVGGFDADDGRWSTNFLDTLLDRFLDGPGEDPWAVCGGCSAASRCTALRSVRMLKDDASGPLIRQRFTLALQACHQRGEVHITARELRAVLSYVFFGVHTCSDLHQAPSLVPDGFWQRSFDADSAHRQGDLLAELARLDPALECDPDQDRTLRQHPQVASSPAGLAEARRRAWLGGLEDMDPTGITLTHGRHFDRFRRVRIMSAPELQTLTQELCLGIAHLEDLPTLALDKTHLAAGVPLRIAPRTPTETVLWVSKPWDRFRLEAVMPAAALGLEALHTHVRLIYRGEHGRDDVLAMGLELFHLLLELRAGVQLSGVAQEGIFANLEVYTRRLASEDTRELFGWHPGDEHSLFRIRVTAVDGVQTIEREVLR</sequence>
<proteinExistence type="predicted"/>
<dbReference type="SUPFAM" id="SSF52540">
    <property type="entry name" value="P-loop containing nucleoside triphosphate hydrolases"/>
    <property type="match status" value="1"/>
</dbReference>
<dbReference type="Proteomes" id="UP000518288">
    <property type="component" value="Unassembled WGS sequence"/>
</dbReference>